<keyword evidence="3" id="KW-1185">Reference proteome</keyword>
<gene>
    <name evidence="2" type="ORF">H7F53_07215</name>
</gene>
<organism evidence="2 3">
    <name type="scientific">Novosphingobium piscinae</name>
    <dbReference type="NCBI Taxonomy" id="1507448"/>
    <lineage>
        <taxon>Bacteria</taxon>
        <taxon>Pseudomonadati</taxon>
        <taxon>Pseudomonadota</taxon>
        <taxon>Alphaproteobacteria</taxon>
        <taxon>Sphingomonadales</taxon>
        <taxon>Sphingomonadaceae</taxon>
        <taxon>Novosphingobium</taxon>
    </lineage>
</organism>
<evidence type="ECO:0000259" key="1">
    <source>
        <dbReference type="Pfam" id="PF07238"/>
    </source>
</evidence>
<sequence length="133" mass="14056">MYLDSAPDAVPPSGAASFINRRAERVACDMLVRYAWRGHRATALVKDLTRYGARIEGVNGLRPGDWLTVLLPEVRAIDAEIAWVEGSSAGLAFASAVPAQAFTELVRNFATGGDPLGGGPFGPALRPPLPRAA</sequence>
<name>A0A7X1FXU8_9SPHN</name>
<dbReference type="AlphaFoldDB" id="A0A7X1FXU8"/>
<accession>A0A7X1FXU8</accession>
<dbReference type="GO" id="GO:0035438">
    <property type="term" value="F:cyclic-di-GMP binding"/>
    <property type="evidence" value="ECO:0007669"/>
    <property type="project" value="InterPro"/>
</dbReference>
<feature type="domain" description="PilZ" evidence="1">
    <location>
        <begin position="20"/>
        <end position="107"/>
    </location>
</feature>
<dbReference type="RefSeq" id="WP_185678812.1">
    <property type="nucleotide sequence ID" value="NZ_JACLAX010000005.1"/>
</dbReference>
<dbReference type="Pfam" id="PF07238">
    <property type="entry name" value="PilZ"/>
    <property type="match status" value="1"/>
</dbReference>
<dbReference type="InterPro" id="IPR009875">
    <property type="entry name" value="PilZ_domain"/>
</dbReference>
<evidence type="ECO:0000313" key="3">
    <source>
        <dbReference type="Proteomes" id="UP000551327"/>
    </source>
</evidence>
<comment type="caution">
    <text evidence="2">The sequence shown here is derived from an EMBL/GenBank/DDBJ whole genome shotgun (WGS) entry which is preliminary data.</text>
</comment>
<evidence type="ECO:0000313" key="2">
    <source>
        <dbReference type="EMBL" id="MBC2668928.1"/>
    </source>
</evidence>
<dbReference type="EMBL" id="JACLAX010000005">
    <property type="protein sequence ID" value="MBC2668928.1"/>
    <property type="molecule type" value="Genomic_DNA"/>
</dbReference>
<dbReference type="Proteomes" id="UP000551327">
    <property type="component" value="Unassembled WGS sequence"/>
</dbReference>
<protein>
    <submittedName>
        <fullName evidence="2">PilZ domain-containing protein</fullName>
    </submittedName>
</protein>
<proteinExistence type="predicted"/>
<reference evidence="2 3" key="1">
    <citation type="submission" date="2020-08" db="EMBL/GenBank/DDBJ databases">
        <title>The genome sequence of type strain Novosphingobium piscinae KCTC 42194.</title>
        <authorList>
            <person name="Liu Y."/>
        </authorList>
    </citation>
    <scope>NUCLEOTIDE SEQUENCE [LARGE SCALE GENOMIC DNA]</scope>
    <source>
        <strain evidence="2 3">KCTC 42194</strain>
    </source>
</reference>
<dbReference type="SUPFAM" id="SSF141371">
    <property type="entry name" value="PilZ domain-like"/>
    <property type="match status" value="1"/>
</dbReference>